<dbReference type="Proteomes" id="UP000019812">
    <property type="component" value="Unassembled WGS sequence"/>
</dbReference>
<dbReference type="Pfam" id="PF20129">
    <property type="entry name" value="DUF6519"/>
    <property type="match status" value="1"/>
</dbReference>
<dbReference type="InterPro" id="IPR012334">
    <property type="entry name" value="Pectin_lyas_fold"/>
</dbReference>
<dbReference type="EMBL" id="JDSS02000024">
    <property type="protein sequence ID" value="KFB67849.1"/>
    <property type="molecule type" value="Genomic_DNA"/>
</dbReference>
<gene>
    <name evidence="1" type="ORF">CAPSK01_002437</name>
</gene>
<dbReference type="SMART" id="SM00710">
    <property type="entry name" value="PbH1"/>
    <property type="match status" value="8"/>
</dbReference>
<dbReference type="SUPFAM" id="SSF49464">
    <property type="entry name" value="Carboxypeptidase regulatory domain-like"/>
    <property type="match status" value="1"/>
</dbReference>
<evidence type="ECO:0000313" key="1">
    <source>
        <dbReference type="EMBL" id="KFB67849.1"/>
    </source>
</evidence>
<organism evidence="1 2">
    <name type="scientific">Candidatus Accumulibacter vicinus</name>
    <dbReference type="NCBI Taxonomy" id="2954382"/>
    <lineage>
        <taxon>Bacteria</taxon>
        <taxon>Pseudomonadati</taxon>
        <taxon>Pseudomonadota</taxon>
        <taxon>Betaproteobacteria</taxon>
        <taxon>Candidatus Accumulibacter</taxon>
    </lineage>
</organism>
<dbReference type="Gene3D" id="2.160.20.10">
    <property type="entry name" value="Single-stranded right-handed beta-helix, Pectin lyase-like"/>
    <property type="match status" value="1"/>
</dbReference>
<comment type="caution">
    <text evidence="1">The sequence shown here is derived from an EMBL/GenBank/DDBJ whole genome shotgun (WGS) entry which is preliminary data.</text>
</comment>
<accession>A0A084XZF5</accession>
<name>A0A084XZF5_9PROT</name>
<dbReference type="AlphaFoldDB" id="A0A084XZF5"/>
<dbReference type="InterPro" id="IPR011050">
    <property type="entry name" value="Pectin_lyase_fold/virulence"/>
</dbReference>
<protein>
    <recommendedName>
        <fullName evidence="3">Right handed beta helix domain-containing protein</fullName>
    </recommendedName>
</protein>
<evidence type="ECO:0000313" key="2">
    <source>
        <dbReference type="Proteomes" id="UP000019812"/>
    </source>
</evidence>
<proteinExistence type="predicted"/>
<evidence type="ECO:0008006" key="3">
    <source>
        <dbReference type="Google" id="ProtNLM"/>
    </source>
</evidence>
<dbReference type="InterPro" id="IPR006626">
    <property type="entry name" value="PbH1"/>
</dbReference>
<dbReference type="InterPro" id="IPR008969">
    <property type="entry name" value="CarboxyPept-like_regulatory"/>
</dbReference>
<dbReference type="Pfam" id="PF13620">
    <property type="entry name" value="CarboxypepD_reg"/>
    <property type="match status" value="1"/>
</dbReference>
<sequence length="1253" mass="132337">MKGDFSFLAFDTAPHYSGVLHQQGRVLLDRDWNEAAAIASRWRTMAARDAFGDGLLAVPAANPDGFKLQAASSDGTLVKVDLAAGRAWADGLALTLAAPSSFLASYFAPPFQTPPAAPSTIADGVRDLVVLDVWEDSVSGFQDPLNLIEPALGGPDTTERTQAFVKLQLLRLGPNDDCSAATDLADDFAAKGKLTVSPAPLLTITGDCPLAAGGGYSGLEHYLYRIEIADPDALGQARFKWSQWNGGLVGRGLYAAAAPGSGTVTITANDQMINHCGVSDFHLEALVFDAALGAWRVTLSASATLAQDGVLSLTQVQGVWPTATPASGFFRLWNGIARVADFPVGGANPVELKDGIRVEFEAATANNANYQPGDYWTFPVRASGVAFEPPLWPTKAPPQGVRHHRVALGILNWNGPPPLSISHAAGDIDDCRRVFRPLSNQKICCTFIVGDGRNSHGDFDSIEEALQHLPVNGGEICLLPGLHQTNALIAGRRNVRIKGCDTQTKVIPRAQGATLPMFTIRDAENVSLEHLDMVTLGGTAIVIEASQAAGSVDIEIAYNRILACSNAIHARRAKGVNIHHNRIRMLDKRGSDVAIHLAGDDSRIERNDIRLLPAPDMPPLDVPTETDPVDPTDPCARLAVVYLNPRLFVRYISQVWAIRLPSLFVPKQPYRALGGIRLGGACERVRVLENAIVGGAGNGVTLGSSPPAPPAEPEHLFTLPQEAGVSGRVLGPDGKTRAGVQITLTHTATNQARSFVTDADGSFSFGSNPATFRVTEGEPGFVIDKLDLQPIQNNQSFVLTIVLKADEAPMPEDSGFLYDITIERNEIAAMGLSGIGTGAVSVPAAALRANALAAARRQLGTPVVGLAIRGNHISGCLQNPFDNALRLTAASQGLGGISLGLCEALAIVDNDIERNGVSGANPVCGIFVAYGEDVEIAHNRLIDNGPLTPDLSSQDLIAGRRGGIVLNLVANFNLLDARALAQGETFNARPAARIHENLVDQPVGLALHAIAFGPLQCTDNAFSSELSGLSVQERMAGTVFIYDLGGVNQAVAGMRLQRASTLQAAEARPQIVPEKDAAAPASESATIDAQAAALRAAALHAAPAMLRPQRAAAVEQLFPAGKLVFNDNQSRTGQSNTSASCQLLATLDDLAYQDNQSFSLRSGNLIANALLYGNTLRATGNRLGERGAETLLSLLSLGVRLNNTSFNQGDHCIVANDMNPAMAEVKVGNQILNPGSLCASRSIVAAILFKPHG</sequence>
<dbReference type="InterPro" id="IPR045392">
    <property type="entry name" value="DUF6519"/>
</dbReference>
<dbReference type="SUPFAM" id="SSF51126">
    <property type="entry name" value="Pectin lyase-like"/>
    <property type="match status" value="1"/>
</dbReference>
<dbReference type="STRING" id="1457154.CAPSK01_002437"/>
<reference evidence="1 2" key="1">
    <citation type="submission" date="2014-07" db="EMBL/GenBank/DDBJ databases">
        <title>Expanding our view of genomic diversity in Candidatus Accumulibacter clades.</title>
        <authorList>
            <person name="Skennerton C.T."/>
            <person name="Barr J.J."/>
            <person name="Slater F.R."/>
            <person name="Bond P.L."/>
            <person name="Tyson G.W."/>
        </authorList>
    </citation>
    <scope>NUCLEOTIDE SEQUENCE [LARGE SCALE GENOMIC DNA]</scope>
    <source>
        <strain evidence="2">SK-01</strain>
    </source>
</reference>
<dbReference type="RefSeq" id="WP_034926273.1">
    <property type="nucleotide sequence ID" value="NZ_JDSS02000024.1"/>
</dbReference>